<dbReference type="GO" id="GO:0042834">
    <property type="term" value="F:peptidoglycan binding"/>
    <property type="evidence" value="ECO:0007669"/>
    <property type="project" value="InterPro"/>
</dbReference>
<proteinExistence type="predicted"/>
<gene>
    <name evidence="2" type="ORF">IMCC3088_1695</name>
</gene>
<feature type="region of interest" description="Disordered" evidence="1">
    <location>
        <begin position="339"/>
        <end position="409"/>
    </location>
</feature>
<evidence type="ECO:0000313" key="3">
    <source>
        <dbReference type="Proteomes" id="UP000005615"/>
    </source>
</evidence>
<dbReference type="AlphaFoldDB" id="F3L2C8"/>
<dbReference type="RefSeq" id="WP_009575926.1">
    <property type="nucleotide sequence ID" value="NZ_AEIG01000048.1"/>
</dbReference>
<feature type="compositionally biased region" description="Low complexity" evidence="1">
    <location>
        <begin position="359"/>
        <end position="368"/>
    </location>
</feature>
<dbReference type="EMBL" id="AEIG01000048">
    <property type="protein sequence ID" value="EGG29501.1"/>
    <property type="molecule type" value="Genomic_DNA"/>
</dbReference>
<reference evidence="2 3" key="1">
    <citation type="journal article" date="2011" name="J. Bacteriol.">
        <title>Genome sequence of strain IMCC3088, a proteorhodopsin-containing marine bacterium belonging to the OM60/NOR5 clade.</title>
        <authorList>
            <person name="Jang Y."/>
            <person name="Oh H.M."/>
            <person name="Kang I."/>
            <person name="Lee K."/>
            <person name="Yang S.J."/>
            <person name="Cho J.C."/>
        </authorList>
    </citation>
    <scope>NUCLEOTIDE SEQUENCE [LARGE SCALE GENOMIC DNA]</scope>
    <source>
        <strain evidence="2 3">IMCC3088</strain>
    </source>
</reference>
<evidence type="ECO:0000313" key="2">
    <source>
        <dbReference type="EMBL" id="EGG29501.1"/>
    </source>
</evidence>
<protein>
    <submittedName>
        <fullName evidence="2">Uncharacterized protein</fullName>
    </submittedName>
</protein>
<dbReference type="Gene3D" id="3.30.70.1070">
    <property type="entry name" value="Sporulation related repeat"/>
    <property type="match status" value="1"/>
</dbReference>
<dbReference type="InterPro" id="IPR007730">
    <property type="entry name" value="SPOR-like_dom"/>
</dbReference>
<feature type="compositionally biased region" description="Polar residues" evidence="1">
    <location>
        <begin position="269"/>
        <end position="284"/>
    </location>
</feature>
<sequence>MNDSSNRGLSLNDYVSEGQLFFKPIDKVCFEVALAALCDSHRHVVIVTDDKVIADRYYRYFTTRIAIRENITLDTRAPTGADDVLNRFNTILSASTVESARSADNNDLHHVMAMVDTSNMSDHEWGVLGRLLKNFPGANIRILAFVSESQLDVIDSVLSELDDQVYRWILTTPTPEYLEALLEIGEQYNYQGQTQQMAAAMGYKRKQPKSDLIDELDALDAHLESLQNNHPNETVSSETAPTAPKVENDFDANPNSPLGAIKQSHCIDESQQAPTSDKSANTQILPPDSKAKAPSPRLIWTTGITGVVLILVALFAPWKQAEVAATQVQLSPRTFSVKTLPKVNPPGPEPQNAAAPGISANASNLSSEEATEATERLKMPSQIGEQNRNEARQAGTQEHEPTETNTEWSDDMARILATEITSVSSIQGPRSDDTQLPESVDTKTYFEAAAMAITGSDPILDHENVEATAVETALATETTMSTTPMKVSDSAEQVNLEINSVEANPPRRQPVASSTTNPTDGRLIIQQAPPSTYFIQLGVYANQTQALVFTNTLPRDARAFQARLNKSGREMTTVLSGPFESRVKAEAAAASVLRDTNVWIRDSARVKAELGN</sequence>
<organism evidence="2 3">
    <name type="scientific">Aequoribacter fuscus</name>
    <dbReference type="NCBI Taxonomy" id="2518989"/>
    <lineage>
        <taxon>Bacteria</taxon>
        <taxon>Pseudomonadati</taxon>
        <taxon>Pseudomonadota</taxon>
        <taxon>Gammaproteobacteria</taxon>
        <taxon>Cellvibrionales</taxon>
        <taxon>Halieaceae</taxon>
        <taxon>Aequoribacter</taxon>
    </lineage>
</organism>
<dbReference type="SUPFAM" id="SSF110997">
    <property type="entry name" value="Sporulation related repeat"/>
    <property type="match status" value="1"/>
</dbReference>
<feature type="region of interest" description="Disordered" evidence="1">
    <location>
        <begin position="227"/>
        <end position="295"/>
    </location>
</feature>
<dbReference type="Pfam" id="PF05036">
    <property type="entry name" value="SPOR"/>
    <property type="match status" value="1"/>
</dbReference>
<name>F3L2C8_9GAMM</name>
<dbReference type="PROSITE" id="PS51724">
    <property type="entry name" value="SPOR"/>
    <property type="match status" value="1"/>
</dbReference>
<evidence type="ECO:0000256" key="1">
    <source>
        <dbReference type="SAM" id="MobiDB-lite"/>
    </source>
</evidence>
<dbReference type="InterPro" id="IPR036680">
    <property type="entry name" value="SPOR-like_sf"/>
</dbReference>
<dbReference type="OrthoDB" id="3429550at2"/>
<feature type="compositionally biased region" description="Basic and acidic residues" evidence="1">
    <location>
        <begin position="387"/>
        <end position="402"/>
    </location>
</feature>
<feature type="compositionally biased region" description="Polar residues" evidence="1">
    <location>
        <begin position="227"/>
        <end position="240"/>
    </location>
</feature>
<dbReference type="Proteomes" id="UP000005615">
    <property type="component" value="Unassembled WGS sequence"/>
</dbReference>
<accession>F3L2C8</accession>
<comment type="caution">
    <text evidence="2">The sequence shown here is derived from an EMBL/GenBank/DDBJ whole genome shotgun (WGS) entry which is preliminary data.</text>
</comment>
<dbReference type="STRING" id="2518989.IMCC3088_1695"/>
<keyword evidence="3" id="KW-1185">Reference proteome</keyword>